<dbReference type="InterPro" id="IPR052306">
    <property type="entry name" value="CYP450_71D"/>
</dbReference>
<keyword evidence="9 12" id="KW-0408">Iron</keyword>
<comment type="similarity">
    <text evidence="3 13">Belongs to the cytochrome P450 family.</text>
</comment>
<proteinExistence type="inferred from homology"/>
<dbReference type="GO" id="GO:0020037">
    <property type="term" value="F:heme binding"/>
    <property type="evidence" value="ECO:0007669"/>
    <property type="project" value="InterPro"/>
</dbReference>
<evidence type="ECO:0000256" key="6">
    <source>
        <dbReference type="ARBA" id="ARBA00022723"/>
    </source>
</evidence>
<evidence type="ECO:0000256" key="5">
    <source>
        <dbReference type="ARBA" id="ARBA00022692"/>
    </source>
</evidence>
<dbReference type="SUPFAM" id="SSF48264">
    <property type="entry name" value="Cytochrome P450"/>
    <property type="match status" value="1"/>
</dbReference>
<keyword evidence="16" id="KW-1185">Reference proteome</keyword>
<keyword evidence="5" id="KW-0812">Transmembrane</keyword>
<reference evidence="15" key="1">
    <citation type="submission" date="2022-08" db="EMBL/GenBank/DDBJ databases">
        <authorList>
            <person name="Gutierrez-Valencia J."/>
        </authorList>
    </citation>
    <scope>NUCLEOTIDE SEQUENCE</scope>
</reference>
<organism evidence="15 16">
    <name type="scientific">Linum tenue</name>
    <dbReference type="NCBI Taxonomy" id="586396"/>
    <lineage>
        <taxon>Eukaryota</taxon>
        <taxon>Viridiplantae</taxon>
        <taxon>Streptophyta</taxon>
        <taxon>Embryophyta</taxon>
        <taxon>Tracheophyta</taxon>
        <taxon>Spermatophyta</taxon>
        <taxon>Magnoliopsida</taxon>
        <taxon>eudicotyledons</taxon>
        <taxon>Gunneridae</taxon>
        <taxon>Pentapetalae</taxon>
        <taxon>rosids</taxon>
        <taxon>fabids</taxon>
        <taxon>Malpighiales</taxon>
        <taxon>Linaceae</taxon>
        <taxon>Linum</taxon>
    </lineage>
</organism>
<comment type="cofactor">
    <cofactor evidence="1 12">
        <name>heme</name>
        <dbReference type="ChEBI" id="CHEBI:30413"/>
    </cofactor>
</comment>
<evidence type="ECO:0000256" key="7">
    <source>
        <dbReference type="ARBA" id="ARBA00022989"/>
    </source>
</evidence>
<dbReference type="GO" id="GO:0005506">
    <property type="term" value="F:iron ion binding"/>
    <property type="evidence" value="ECO:0007669"/>
    <property type="project" value="InterPro"/>
</dbReference>
<evidence type="ECO:0000256" key="12">
    <source>
        <dbReference type="PIRSR" id="PIRSR602401-1"/>
    </source>
</evidence>
<keyword evidence="10 13" id="KW-0503">Monooxygenase</keyword>
<dbReference type="InterPro" id="IPR002401">
    <property type="entry name" value="Cyt_P450_E_grp-I"/>
</dbReference>
<dbReference type="GO" id="GO:0004497">
    <property type="term" value="F:monooxygenase activity"/>
    <property type="evidence" value="ECO:0007669"/>
    <property type="project" value="UniProtKB-KW"/>
</dbReference>
<dbReference type="GO" id="GO:0016020">
    <property type="term" value="C:membrane"/>
    <property type="evidence" value="ECO:0007669"/>
    <property type="project" value="UniProtKB-SubCell"/>
</dbReference>
<dbReference type="GO" id="GO:0016705">
    <property type="term" value="F:oxidoreductase activity, acting on paired donors, with incorporation or reduction of molecular oxygen"/>
    <property type="evidence" value="ECO:0007669"/>
    <property type="project" value="InterPro"/>
</dbReference>
<dbReference type="Pfam" id="PF00067">
    <property type="entry name" value="p450"/>
    <property type="match status" value="1"/>
</dbReference>
<accession>A0AAV0JCM9</accession>
<evidence type="ECO:0000256" key="13">
    <source>
        <dbReference type="RuleBase" id="RU000461"/>
    </source>
</evidence>
<protein>
    <recommendedName>
        <fullName evidence="17">Cytochrome P450</fullName>
    </recommendedName>
</protein>
<keyword evidence="11" id="KW-0472">Membrane</keyword>
<dbReference type="InterPro" id="IPR017972">
    <property type="entry name" value="Cyt_P450_CS"/>
</dbReference>
<sequence>MMSRHLQPYQVLSEFSKRYGAVVQLQLGEHSDILISSPEAAEQVLKTHDSACASRPSGLAQEIIFYGCKDLVFSPHGDHWRQMRKLCTMELLSAKRALSFRSIRLQEVANLVASICASEGNPVDLKPMVISLTNSITSRSAFGNAPKQSANFFPVVESMVSSGGGFRVSDLFPSIGLIPVISGHRSNLVALHRAADSMLDEVINQHMENRARRRRRLQTSTDDDGDDDGAREDLVDILLNFQENADHLDLPLTMDSMKAVLLNVFIGGADTTPGTIEWAMSEIMRNPEVMQRVQKEVRSVFRDEVDEEGLHKLEYLNAVIKETFRLHPAGPILPRESRESMEINGFHVPQKSRIMINMWAIGRDPAYWGEAEKFNPERFLDSAIDYKGTHFTFLPFGGGRRMCPAIQFAMPIVELTLANLLFHFDWKLPCDMRPEDLDMTEHFDTAIRRKEKLCLIPTTTTSARPSRLG</sequence>
<dbReference type="AlphaFoldDB" id="A0AAV0JCM9"/>
<comment type="caution">
    <text evidence="15">The sequence shown here is derived from an EMBL/GenBank/DDBJ whole genome shotgun (WGS) entry which is preliminary data.</text>
</comment>
<evidence type="ECO:0000256" key="10">
    <source>
        <dbReference type="ARBA" id="ARBA00023033"/>
    </source>
</evidence>
<comment type="subcellular location">
    <subcellularLocation>
        <location evidence="2">Membrane</location>
        <topology evidence="2">Single-pass membrane protein</topology>
    </subcellularLocation>
</comment>
<feature type="binding site" description="axial binding residue" evidence="12">
    <location>
        <position position="403"/>
    </location>
    <ligand>
        <name>heme</name>
        <dbReference type="ChEBI" id="CHEBI:30413"/>
    </ligand>
    <ligandPart>
        <name>Fe</name>
        <dbReference type="ChEBI" id="CHEBI:18248"/>
    </ligandPart>
</feature>
<gene>
    <name evidence="15" type="ORF">LITE_LOCUS13438</name>
</gene>
<evidence type="ECO:0000256" key="1">
    <source>
        <dbReference type="ARBA" id="ARBA00001971"/>
    </source>
</evidence>
<dbReference type="CDD" id="cd11072">
    <property type="entry name" value="CYP71-like"/>
    <property type="match status" value="1"/>
</dbReference>
<dbReference type="FunFam" id="1.10.630.10:FF:000043">
    <property type="entry name" value="Cytochrome P450 99A2"/>
    <property type="match status" value="1"/>
</dbReference>
<dbReference type="PANTHER" id="PTHR47953">
    <property type="entry name" value="OS08G0105600 PROTEIN"/>
    <property type="match status" value="1"/>
</dbReference>
<keyword evidence="7" id="KW-1133">Transmembrane helix</keyword>
<evidence type="ECO:0000256" key="2">
    <source>
        <dbReference type="ARBA" id="ARBA00004167"/>
    </source>
</evidence>
<evidence type="ECO:0000256" key="9">
    <source>
        <dbReference type="ARBA" id="ARBA00023004"/>
    </source>
</evidence>
<dbReference type="EMBL" id="CAMGYJ010000004">
    <property type="protein sequence ID" value="CAI0407044.1"/>
    <property type="molecule type" value="Genomic_DNA"/>
</dbReference>
<evidence type="ECO:0000256" key="11">
    <source>
        <dbReference type="ARBA" id="ARBA00023136"/>
    </source>
</evidence>
<dbReference type="PRINTS" id="PR00385">
    <property type="entry name" value="P450"/>
</dbReference>
<evidence type="ECO:0000256" key="3">
    <source>
        <dbReference type="ARBA" id="ARBA00010617"/>
    </source>
</evidence>
<keyword evidence="6 12" id="KW-0479">Metal-binding</keyword>
<dbReference type="PANTHER" id="PTHR47953:SF19">
    <property type="entry name" value="OS06G0641600 PROTEIN"/>
    <property type="match status" value="1"/>
</dbReference>
<dbReference type="InterPro" id="IPR036396">
    <property type="entry name" value="Cyt_P450_sf"/>
</dbReference>
<evidence type="ECO:0000313" key="16">
    <source>
        <dbReference type="Proteomes" id="UP001154282"/>
    </source>
</evidence>
<keyword evidence="4 12" id="KW-0349">Heme</keyword>
<evidence type="ECO:0000256" key="8">
    <source>
        <dbReference type="ARBA" id="ARBA00023002"/>
    </source>
</evidence>
<dbReference type="Proteomes" id="UP001154282">
    <property type="component" value="Unassembled WGS sequence"/>
</dbReference>
<name>A0AAV0JCM9_9ROSI</name>
<evidence type="ECO:0000313" key="15">
    <source>
        <dbReference type="EMBL" id="CAI0407044.1"/>
    </source>
</evidence>
<dbReference type="InterPro" id="IPR001128">
    <property type="entry name" value="Cyt_P450"/>
</dbReference>
<dbReference type="Gene3D" id="1.10.630.10">
    <property type="entry name" value="Cytochrome P450"/>
    <property type="match status" value="1"/>
</dbReference>
<evidence type="ECO:0008006" key="17">
    <source>
        <dbReference type="Google" id="ProtNLM"/>
    </source>
</evidence>
<evidence type="ECO:0000256" key="4">
    <source>
        <dbReference type="ARBA" id="ARBA00022617"/>
    </source>
</evidence>
<evidence type="ECO:0000256" key="14">
    <source>
        <dbReference type="SAM" id="MobiDB-lite"/>
    </source>
</evidence>
<keyword evidence="8 13" id="KW-0560">Oxidoreductase</keyword>
<dbReference type="PRINTS" id="PR00463">
    <property type="entry name" value="EP450I"/>
</dbReference>
<dbReference type="PROSITE" id="PS00086">
    <property type="entry name" value="CYTOCHROME_P450"/>
    <property type="match status" value="1"/>
</dbReference>
<feature type="region of interest" description="Disordered" evidence="14">
    <location>
        <begin position="210"/>
        <end position="229"/>
    </location>
</feature>